<evidence type="ECO:0000259" key="3">
    <source>
        <dbReference type="Pfam" id="PF03372"/>
    </source>
</evidence>
<keyword evidence="2" id="KW-0378">Hydrolase</keyword>
<dbReference type="STRING" id="349521.HCH_05039"/>
<dbReference type="SUPFAM" id="SSF56219">
    <property type="entry name" value="DNase I-like"/>
    <property type="match status" value="1"/>
</dbReference>
<dbReference type="AlphaFoldDB" id="Q2SCA2"/>
<dbReference type="KEGG" id="hch:HCH_05039"/>
<dbReference type="GO" id="GO:0004519">
    <property type="term" value="F:endonuclease activity"/>
    <property type="evidence" value="ECO:0007669"/>
    <property type="project" value="UniProtKB-KW"/>
</dbReference>
<dbReference type="InterPro" id="IPR017766">
    <property type="entry name" value="Sphingomyelinase/PLipase_C"/>
</dbReference>
<dbReference type="Pfam" id="PF03372">
    <property type="entry name" value="Exo_endo_phos"/>
    <property type="match status" value="1"/>
</dbReference>
<dbReference type="GO" id="GO:0004767">
    <property type="term" value="F:sphingomyelin phosphodiesterase activity"/>
    <property type="evidence" value="ECO:0007669"/>
    <property type="project" value="InterPro"/>
</dbReference>
<keyword evidence="4" id="KW-0255">Endonuclease</keyword>
<dbReference type="EMBL" id="CP000155">
    <property type="protein sequence ID" value="ABC31722.1"/>
    <property type="molecule type" value="Genomic_DNA"/>
</dbReference>
<dbReference type="PANTHER" id="PTHR16320">
    <property type="entry name" value="SPHINGOMYELINASE FAMILY MEMBER"/>
    <property type="match status" value="1"/>
</dbReference>
<organism evidence="4 5">
    <name type="scientific">Hahella chejuensis (strain KCTC 2396)</name>
    <dbReference type="NCBI Taxonomy" id="349521"/>
    <lineage>
        <taxon>Bacteria</taxon>
        <taxon>Pseudomonadati</taxon>
        <taxon>Pseudomonadota</taxon>
        <taxon>Gammaproteobacteria</taxon>
        <taxon>Oceanospirillales</taxon>
        <taxon>Hahellaceae</taxon>
        <taxon>Hahella</taxon>
    </lineage>
</organism>
<proteinExistence type="predicted"/>
<evidence type="ECO:0000256" key="1">
    <source>
        <dbReference type="ARBA" id="ARBA00022729"/>
    </source>
</evidence>
<keyword evidence="4" id="KW-0269">Exonuclease</keyword>
<keyword evidence="1" id="KW-0732">Signal</keyword>
<feature type="domain" description="Endonuclease/exonuclease/phosphatase" evidence="3">
    <location>
        <begin position="179"/>
        <end position="428"/>
    </location>
</feature>
<dbReference type="Proteomes" id="UP000000238">
    <property type="component" value="Chromosome"/>
</dbReference>
<gene>
    <name evidence="4" type="ordered locus">HCH_05039</name>
</gene>
<name>Q2SCA2_HAHCH</name>
<sequence length="445" mass="50920">MRRLYKWLAGAAMFLLLTRWSWAETYIYLTNSTMETVTLSTAQSGYDNIREGVEWDRLETEVPPLATVKILRFNRDQGIKWGKTYFFDTTVMGRNSTALLRQKLEGTWNFSKMWIAADDDPWRYDRDIHAIPREFDGVDSHLAYRSQYARPGGDDVYYVINNDWTLSERIPQSNHLKVLTYNAWALLPGLMSKNTSNRLATMAEAVKGYDAVVFQEVFDPILTARFRSDLQAEYPYLTEIPFKLGRLLTGGSFIASRWPILAQDAMVYEGCRNDGCFASKGANYAKIDKGGQIYHLFGAHTHAYTGEEDVALRRWHLQQYKAFVDSKGAAADEPVIIAGDLNVDKLNFPAEHQDMLAILDASEPPSQSQYPHSYDGGVNTFADSQLTEYLDYVLTSNSHVAPVYSHNRVRIPRFIQWEHWTSWDLSDHFPVEGEFVFPLPANPVE</sequence>
<dbReference type="PANTHER" id="PTHR16320:SF23">
    <property type="entry name" value="SPHINGOMYELINASE C 1"/>
    <property type="match status" value="1"/>
</dbReference>
<evidence type="ECO:0000256" key="2">
    <source>
        <dbReference type="ARBA" id="ARBA00022801"/>
    </source>
</evidence>
<dbReference type="GO" id="GO:0005576">
    <property type="term" value="C:extracellular region"/>
    <property type="evidence" value="ECO:0007669"/>
    <property type="project" value="InterPro"/>
</dbReference>
<dbReference type="InterPro" id="IPR005135">
    <property type="entry name" value="Endo/exonuclease/phosphatase"/>
</dbReference>
<keyword evidence="5" id="KW-1185">Reference proteome</keyword>
<evidence type="ECO:0000313" key="5">
    <source>
        <dbReference type="Proteomes" id="UP000000238"/>
    </source>
</evidence>
<accession>Q2SCA2</accession>
<dbReference type="Gene3D" id="3.60.10.10">
    <property type="entry name" value="Endonuclease/exonuclease/phosphatase"/>
    <property type="match status" value="1"/>
</dbReference>
<dbReference type="InterPro" id="IPR038772">
    <property type="entry name" value="Sph/SMPD2-like"/>
</dbReference>
<dbReference type="HOGENOM" id="CLU_033415_1_0_6"/>
<reference evidence="4 5" key="1">
    <citation type="journal article" date="2005" name="Nucleic Acids Res.">
        <title>Genomic blueprint of Hahella chejuensis, a marine microbe producing an algicidal agent.</title>
        <authorList>
            <person name="Jeong H."/>
            <person name="Yim J.H."/>
            <person name="Lee C."/>
            <person name="Choi S.-H."/>
            <person name="Park Y.K."/>
            <person name="Yoon S.H."/>
            <person name="Hur C.-G."/>
            <person name="Kang H.-Y."/>
            <person name="Kim D."/>
            <person name="Lee H.H."/>
            <person name="Park K.H."/>
            <person name="Park S.-H."/>
            <person name="Park H.-S."/>
            <person name="Lee H.K."/>
            <person name="Oh T.K."/>
            <person name="Kim J.F."/>
        </authorList>
    </citation>
    <scope>NUCLEOTIDE SEQUENCE [LARGE SCALE GENOMIC DNA]</scope>
    <source>
        <strain evidence="4 5">KCTC 2396</strain>
    </source>
</reference>
<protein>
    <submittedName>
        <fullName evidence="4">Endonuclease/exonuclease/phophatase family protein</fullName>
    </submittedName>
</protein>
<dbReference type="InterPro" id="IPR036691">
    <property type="entry name" value="Endo/exonu/phosph_ase_sf"/>
</dbReference>
<dbReference type="RefSeq" id="WP_011398787.1">
    <property type="nucleotide sequence ID" value="NC_007645.1"/>
</dbReference>
<dbReference type="eggNOG" id="COG3568">
    <property type="taxonomic scope" value="Bacteria"/>
</dbReference>
<dbReference type="GO" id="GO:0004527">
    <property type="term" value="F:exonuclease activity"/>
    <property type="evidence" value="ECO:0007669"/>
    <property type="project" value="UniProtKB-KW"/>
</dbReference>
<evidence type="ECO:0000313" key="4">
    <source>
        <dbReference type="EMBL" id="ABC31722.1"/>
    </source>
</evidence>
<dbReference type="CDD" id="cd09078">
    <property type="entry name" value="nSMase"/>
    <property type="match status" value="1"/>
</dbReference>
<keyword evidence="4" id="KW-0540">Nuclease</keyword>